<evidence type="ECO:0000313" key="2">
    <source>
        <dbReference type="EMBL" id="MDS1269269.1"/>
    </source>
</evidence>
<dbReference type="SMART" id="SM01260">
    <property type="entry name" value="LANC_like"/>
    <property type="match status" value="1"/>
</dbReference>
<accession>A0ABU2H3T7</accession>
<gene>
    <name evidence="2" type="ORF">RIF23_03045</name>
</gene>
<feature type="region of interest" description="Disordered" evidence="1">
    <location>
        <begin position="1"/>
        <end position="23"/>
    </location>
</feature>
<dbReference type="Pfam" id="PF05147">
    <property type="entry name" value="LANC_like"/>
    <property type="match status" value="1"/>
</dbReference>
<evidence type="ECO:0000256" key="1">
    <source>
        <dbReference type="SAM" id="MobiDB-lite"/>
    </source>
</evidence>
<protein>
    <submittedName>
        <fullName evidence="2">Lanthionine synthetase C family protein</fullName>
    </submittedName>
</protein>
<keyword evidence="3" id="KW-1185">Reference proteome</keyword>
<organism evidence="2 3">
    <name type="scientific">Lipingzhangella rawalii</name>
    <dbReference type="NCBI Taxonomy" id="2055835"/>
    <lineage>
        <taxon>Bacteria</taxon>
        <taxon>Bacillati</taxon>
        <taxon>Actinomycetota</taxon>
        <taxon>Actinomycetes</taxon>
        <taxon>Streptosporangiales</taxon>
        <taxon>Nocardiopsidaceae</taxon>
        <taxon>Lipingzhangella</taxon>
    </lineage>
</organism>
<name>A0ABU2H3T7_9ACTN</name>
<reference evidence="3" key="1">
    <citation type="submission" date="2023-07" db="EMBL/GenBank/DDBJ databases">
        <title>Novel species in the genus Lipingzhangella isolated from Sambhar Salt Lake.</title>
        <authorList>
            <person name="Jiya N."/>
            <person name="Kajale S."/>
            <person name="Sharma A."/>
        </authorList>
    </citation>
    <scope>NUCLEOTIDE SEQUENCE [LARGE SCALE GENOMIC DNA]</scope>
    <source>
        <strain evidence="3">LS1_29</strain>
    </source>
</reference>
<sequence>MTSPANIDDVFTPPSTDLGPGWGQSLSNGALGPALLHLVTARARLGPPDPAHAWLRAATRAPVSSHIDGGLFCGATALAYVLHIASPTHPLLDALDEHIDTLARKRLDAAHARINQGELAETAEFDLIKGLTGIGTYLLTRTPGSRRTTDVLTYLVRLTQPIRHRGEELPGWWAHNAPISGGDFSGGHANLGLAHGISGPLALLSAAQIRGITVEGQDTAIARICSWMDHWHTTDTDGAAGWPRWITQTQHRNGTGAETNPMPLAWCYGTPGQARAQQLAAQALGEDERHVIAVRALAPCASNTAAIARLDGSLCHGRAGLLQTLRRAATDGGIHALTPHLTALEEQARGAACTGAGFLEGAAGNALALLPGTAQRIGWDACLLTTV</sequence>
<dbReference type="Gene3D" id="1.50.10.20">
    <property type="match status" value="1"/>
</dbReference>
<dbReference type="SUPFAM" id="SSF158745">
    <property type="entry name" value="LanC-like"/>
    <property type="match status" value="1"/>
</dbReference>
<evidence type="ECO:0000313" key="3">
    <source>
        <dbReference type="Proteomes" id="UP001250214"/>
    </source>
</evidence>
<dbReference type="PRINTS" id="PR01950">
    <property type="entry name" value="LANCSUPER"/>
</dbReference>
<dbReference type="CDD" id="cd04793">
    <property type="entry name" value="LanC"/>
    <property type="match status" value="1"/>
</dbReference>
<comment type="caution">
    <text evidence="2">The sequence shown here is derived from an EMBL/GenBank/DDBJ whole genome shotgun (WGS) entry which is preliminary data.</text>
</comment>
<dbReference type="EMBL" id="JAVLVT010000001">
    <property type="protein sequence ID" value="MDS1269269.1"/>
    <property type="molecule type" value="Genomic_DNA"/>
</dbReference>
<proteinExistence type="predicted"/>
<dbReference type="InterPro" id="IPR007822">
    <property type="entry name" value="LANC-like"/>
</dbReference>
<dbReference type="RefSeq" id="WP_310910761.1">
    <property type="nucleotide sequence ID" value="NZ_JAVLVT010000001.1"/>
</dbReference>
<dbReference type="InterPro" id="IPR033889">
    <property type="entry name" value="LanC"/>
</dbReference>
<dbReference type="Proteomes" id="UP001250214">
    <property type="component" value="Unassembled WGS sequence"/>
</dbReference>
<dbReference type="PRINTS" id="PR01955">
    <property type="entry name" value="LANCFRANKIA"/>
</dbReference>